<dbReference type="GO" id="GO:0005634">
    <property type="term" value="C:nucleus"/>
    <property type="evidence" value="ECO:0007669"/>
    <property type="project" value="TreeGrafter"/>
</dbReference>
<feature type="region of interest" description="Disordered" evidence="5">
    <location>
        <begin position="175"/>
        <end position="207"/>
    </location>
</feature>
<reference evidence="7" key="1">
    <citation type="submission" date="2019-12" db="EMBL/GenBank/DDBJ databases">
        <authorList>
            <person name="Scholes J."/>
        </authorList>
    </citation>
    <scope>NUCLEOTIDE SEQUENCE</scope>
</reference>
<evidence type="ECO:0000313" key="8">
    <source>
        <dbReference type="Proteomes" id="UP001153555"/>
    </source>
</evidence>
<dbReference type="EMBL" id="CACSLK010028053">
    <property type="protein sequence ID" value="CAA0834925.1"/>
    <property type="molecule type" value="Genomic_DNA"/>
</dbReference>
<evidence type="ECO:0000259" key="6">
    <source>
        <dbReference type="PROSITE" id="PS51011"/>
    </source>
</evidence>
<feature type="compositionally biased region" description="Basic and acidic residues" evidence="5">
    <location>
        <begin position="139"/>
        <end position="149"/>
    </location>
</feature>
<dbReference type="PANTHER" id="PTHR15348:SF17">
    <property type="entry name" value="AT-RICH INTERACTIVE DOMAIN-CONTAINING PROTEIN 5"/>
    <property type="match status" value="1"/>
</dbReference>
<dbReference type="InterPro" id="IPR036431">
    <property type="entry name" value="ARID_dom_sf"/>
</dbReference>
<organism evidence="7 8">
    <name type="scientific">Striga hermonthica</name>
    <name type="common">Purple witchweed</name>
    <name type="synonym">Buchnera hermonthica</name>
    <dbReference type="NCBI Taxonomy" id="68872"/>
    <lineage>
        <taxon>Eukaryota</taxon>
        <taxon>Viridiplantae</taxon>
        <taxon>Streptophyta</taxon>
        <taxon>Embryophyta</taxon>
        <taxon>Tracheophyta</taxon>
        <taxon>Spermatophyta</taxon>
        <taxon>Magnoliopsida</taxon>
        <taxon>eudicotyledons</taxon>
        <taxon>Gunneridae</taxon>
        <taxon>Pentapetalae</taxon>
        <taxon>asterids</taxon>
        <taxon>lamiids</taxon>
        <taxon>Lamiales</taxon>
        <taxon>Orobanchaceae</taxon>
        <taxon>Buchnereae</taxon>
        <taxon>Striga</taxon>
    </lineage>
</organism>
<evidence type="ECO:0000256" key="1">
    <source>
        <dbReference type="ARBA" id="ARBA00023015"/>
    </source>
</evidence>
<dbReference type="PROSITE" id="PS51011">
    <property type="entry name" value="ARID"/>
    <property type="match status" value="1"/>
</dbReference>
<dbReference type="CDD" id="cd16100">
    <property type="entry name" value="ARID"/>
    <property type="match status" value="1"/>
</dbReference>
<dbReference type="Gene3D" id="1.10.150.60">
    <property type="entry name" value="ARID DNA-binding domain"/>
    <property type="match status" value="1"/>
</dbReference>
<evidence type="ECO:0000256" key="5">
    <source>
        <dbReference type="SAM" id="MobiDB-lite"/>
    </source>
</evidence>
<keyword evidence="3" id="KW-0804">Transcription</keyword>
<keyword evidence="8" id="KW-1185">Reference proteome</keyword>
<dbReference type="AlphaFoldDB" id="A0A9N7RLV2"/>
<name>A0A9N7RLV2_STRHE</name>
<keyword evidence="2" id="KW-0238">DNA-binding</keyword>
<dbReference type="InterPro" id="IPR045147">
    <property type="entry name" value="ARI3A/B/C"/>
</dbReference>
<accession>A0A9N7RLV2</accession>
<dbReference type="SUPFAM" id="SSF46774">
    <property type="entry name" value="ARID-like"/>
    <property type="match status" value="1"/>
</dbReference>
<evidence type="ECO:0000256" key="2">
    <source>
        <dbReference type="ARBA" id="ARBA00023125"/>
    </source>
</evidence>
<protein>
    <submittedName>
        <fullName evidence="7">AT-rich interactive domain-containing protein 3</fullName>
    </submittedName>
</protein>
<dbReference type="InterPro" id="IPR001606">
    <property type="entry name" value="ARID_dom"/>
</dbReference>
<feature type="domain" description="ARID" evidence="6">
    <location>
        <begin position="271"/>
        <end position="323"/>
    </location>
</feature>
<dbReference type="Pfam" id="PF01388">
    <property type="entry name" value="ARID"/>
    <property type="match status" value="1"/>
</dbReference>
<feature type="region of interest" description="Disordered" evidence="5">
    <location>
        <begin position="139"/>
        <end position="161"/>
    </location>
</feature>
<sequence length="323" mass="35967">MENDREDVYTCLNEEKDNNCNNKVKEESNHNIVTNEEGSVNEENSTKSGNVEKINADAKDGLNGCGSVKKQIDIETGVVEQKFANCGLQENPKEKEMDNENHVKDVVEKLNEDVKENNPEKICKLNSDGAECVSIEEKTMETTQVDHAKLSSNEPPQRQEMELDNVQHVEDVEMNDAANLDKDEHDQDSPMGQGVETALPTETDGNDQTDVVAARNEGDDALRLNKHEAAKIDSPGVNSPEKVEDMSGDTFKSFSTQSTLPWMGEGDDGTLEDQIAFVKELESFHREKALDFKPPKFYGQPLNCLKLWRAVIKLGGYDTVCVS</sequence>
<comment type="caution">
    <text evidence="7">The sequence shown here is derived from an EMBL/GenBank/DDBJ whole genome shotgun (WGS) entry which is preliminary data.</text>
</comment>
<dbReference type="GO" id="GO:0006357">
    <property type="term" value="P:regulation of transcription by RNA polymerase II"/>
    <property type="evidence" value="ECO:0007669"/>
    <property type="project" value="InterPro"/>
</dbReference>
<keyword evidence="1" id="KW-0805">Transcription regulation</keyword>
<gene>
    <name evidence="7" type="ORF">SHERM_02731</name>
</gene>
<dbReference type="Proteomes" id="UP001153555">
    <property type="component" value="Unassembled WGS sequence"/>
</dbReference>
<dbReference type="GO" id="GO:0003677">
    <property type="term" value="F:DNA binding"/>
    <property type="evidence" value="ECO:0007669"/>
    <property type="project" value="UniProtKB-KW"/>
</dbReference>
<keyword evidence="4" id="KW-0539">Nucleus</keyword>
<evidence type="ECO:0000313" key="7">
    <source>
        <dbReference type="EMBL" id="CAA0834925.1"/>
    </source>
</evidence>
<evidence type="ECO:0000256" key="4">
    <source>
        <dbReference type="ARBA" id="ARBA00023242"/>
    </source>
</evidence>
<proteinExistence type="predicted"/>
<dbReference type="PANTHER" id="PTHR15348">
    <property type="entry name" value="AT-RICH INTERACTIVE DOMAIN-CONTAINING PROTEIN ARID DOMAIN- CONTAINING PROTEIN DEAD RINGER PROTEIN B-CELL REGULATOR OF IGH TRANSCRIPTION BRIGHT"/>
    <property type="match status" value="1"/>
</dbReference>
<dbReference type="OrthoDB" id="338531at2759"/>
<evidence type="ECO:0000256" key="3">
    <source>
        <dbReference type="ARBA" id="ARBA00023163"/>
    </source>
</evidence>
<feature type="compositionally biased region" description="Basic and acidic residues" evidence="5">
    <location>
        <begin position="179"/>
        <end position="188"/>
    </location>
</feature>